<evidence type="ECO:0000313" key="4">
    <source>
        <dbReference type="Proteomes" id="UP000030765"/>
    </source>
</evidence>
<dbReference type="Proteomes" id="UP000030765">
    <property type="component" value="Unassembled WGS sequence"/>
</dbReference>
<evidence type="ECO:0000256" key="1">
    <source>
        <dbReference type="SAM" id="MobiDB-lite"/>
    </source>
</evidence>
<reference evidence="3" key="2">
    <citation type="submission" date="2020-05" db="UniProtKB">
        <authorList>
            <consortium name="EnsemblMetazoa"/>
        </authorList>
    </citation>
    <scope>IDENTIFICATION</scope>
</reference>
<feature type="region of interest" description="Disordered" evidence="1">
    <location>
        <begin position="53"/>
        <end position="98"/>
    </location>
</feature>
<reference evidence="2 4" key="1">
    <citation type="journal article" date="2014" name="BMC Genomics">
        <title>Genome sequence of Anopheles sinensis provides insight into genetics basis of mosquito competence for malaria parasites.</title>
        <authorList>
            <person name="Zhou D."/>
            <person name="Zhang D."/>
            <person name="Ding G."/>
            <person name="Shi L."/>
            <person name="Hou Q."/>
            <person name="Ye Y."/>
            <person name="Xu Y."/>
            <person name="Zhou H."/>
            <person name="Xiong C."/>
            <person name="Li S."/>
            <person name="Yu J."/>
            <person name="Hong S."/>
            <person name="Yu X."/>
            <person name="Zou P."/>
            <person name="Chen C."/>
            <person name="Chang X."/>
            <person name="Wang W."/>
            <person name="Lv Y."/>
            <person name="Sun Y."/>
            <person name="Ma L."/>
            <person name="Shen B."/>
            <person name="Zhu C."/>
        </authorList>
    </citation>
    <scope>NUCLEOTIDE SEQUENCE [LARGE SCALE GENOMIC DNA]</scope>
</reference>
<dbReference type="EnsemblMetazoa" id="ASIC017080-RA">
    <property type="protein sequence ID" value="ASIC017080-PA"/>
    <property type="gene ID" value="ASIC017080"/>
</dbReference>
<protein>
    <submittedName>
        <fullName evidence="2 3">Uncharacterized protein</fullName>
    </submittedName>
</protein>
<organism evidence="2">
    <name type="scientific">Anopheles sinensis</name>
    <name type="common">Mosquito</name>
    <dbReference type="NCBI Taxonomy" id="74873"/>
    <lineage>
        <taxon>Eukaryota</taxon>
        <taxon>Metazoa</taxon>
        <taxon>Ecdysozoa</taxon>
        <taxon>Arthropoda</taxon>
        <taxon>Hexapoda</taxon>
        <taxon>Insecta</taxon>
        <taxon>Pterygota</taxon>
        <taxon>Neoptera</taxon>
        <taxon>Endopterygota</taxon>
        <taxon>Diptera</taxon>
        <taxon>Nematocera</taxon>
        <taxon>Culicoidea</taxon>
        <taxon>Culicidae</taxon>
        <taxon>Anophelinae</taxon>
        <taxon>Anopheles</taxon>
    </lineage>
</organism>
<dbReference type="VEuPathDB" id="VectorBase:ASIC017080"/>
<dbReference type="AlphaFoldDB" id="A0A084WFS2"/>
<feature type="compositionally biased region" description="Pro residues" evidence="1">
    <location>
        <begin position="62"/>
        <end position="77"/>
    </location>
</feature>
<keyword evidence="4" id="KW-1185">Reference proteome</keyword>
<dbReference type="EMBL" id="ATLV01023392">
    <property type="status" value="NOT_ANNOTATED_CDS"/>
    <property type="molecule type" value="Genomic_DNA"/>
</dbReference>
<accession>A0A084WFS2</accession>
<dbReference type="EMBL" id="KE525342">
    <property type="protein sequence ID" value="KFB49066.1"/>
    <property type="molecule type" value="Genomic_DNA"/>
</dbReference>
<proteinExistence type="predicted"/>
<evidence type="ECO:0000313" key="2">
    <source>
        <dbReference type="EMBL" id="KFB49066.1"/>
    </source>
</evidence>
<sequence>MSVGIAGAALRDIGAAFFSSSPAYRHPALALRFNPRCFPRAGWLRVFWAKATRRPRSNSIPPSEPSEPSPEPKPPVQKPFGGAESVRASSPSMAAPRRGQYCNCSLTRRTMSHEQHQHQPQQSQFTFALVCGCA</sequence>
<name>A0A084WFS2_ANOSI</name>
<gene>
    <name evidence="2" type="ORF">ZHAS_00017080</name>
</gene>
<evidence type="ECO:0000313" key="3">
    <source>
        <dbReference type="EnsemblMetazoa" id="ASIC017080-PA"/>
    </source>
</evidence>